<feature type="region of interest" description="Disordered" evidence="1">
    <location>
        <begin position="48"/>
        <end position="90"/>
    </location>
</feature>
<accession>A0A2N0NCG5</accession>
<name>A0A2N0NCG5_9GLOM</name>
<reference evidence="2 3" key="2">
    <citation type="submission" date="2017-09" db="EMBL/GenBank/DDBJ databases">
        <title>Extensive intraspecific genome diversity in a model arbuscular mycorrhizal fungus.</title>
        <authorList>
            <person name="Chen E.C."/>
            <person name="Morin E."/>
            <person name="Beaudet D."/>
            <person name="Noel J."/>
            <person name="Ndikumana S."/>
            <person name="Charron P."/>
            <person name="St-Onge C."/>
            <person name="Giorgi J."/>
            <person name="Grigoriev I.V."/>
            <person name="Roux C."/>
            <person name="Martin F.M."/>
            <person name="Corradi N."/>
        </authorList>
    </citation>
    <scope>NUCLEOTIDE SEQUENCE [LARGE SCALE GENOMIC DNA]</scope>
    <source>
        <strain evidence="2 3">A5</strain>
    </source>
</reference>
<proteinExistence type="predicted"/>
<gene>
    <name evidence="2" type="ORF">RhiirA5_387827</name>
</gene>
<sequence length="107" mass="12224">MVNDSVFLQFENVDESETALEPLEIPNHEVQVLIIEKFIDLKKTVRELDDENSDTSASDSEIDSSSVDDNYSEDDSDNENDNLEVETDGYNIEELTNKYLLDNEDTL</sequence>
<comment type="caution">
    <text evidence="2">The sequence shown here is derived from an EMBL/GenBank/DDBJ whole genome shotgun (WGS) entry which is preliminary data.</text>
</comment>
<protein>
    <submittedName>
        <fullName evidence="2">Uncharacterized protein</fullName>
    </submittedName>
</protein>
<evidence type="ECO:0000256" key="1">
    <source>
        <dbReference type="SAM" id="MobiDB-lite"/>
    </source>
</evidence>
<dbReference type="AlphaFoldDB" id="A0A2N0NCG5"/>
<dbReference type="Proteomes" id="UP000232722">
    <property type="component" value="Unassembled WGS sequence"/>
</dbReference>
<feature type="compositionally biased region" description="Acidic residues" evidence="1">
    <location>
        <begin position="70"/>
        <end position="87"/>
    </location>
</feature>
<organism evidence="2 3">
    <name type="scientific">Rhizophagus irregularis</name>
    <dbReference type="NCBI Taxonomy" id="588596"/>
    <lineage>
        <taxon>Eukaryota</taxon>
        <taxon>Fungi</taxon>
        <taxon>Fungi incertae sedis</taxon>
        <taxon>Mucoromycota</taxon>
        <taxon>Glomeromycotina</taxon>
        <taxon>Glomeromycetes</taxon>
        <taxon>Glomerales</taxon>
        <taxon>Glomeraceae</taxon>
        <taxon>Rhizophagus</taxon>
    </lineage>
</organism>
<reference evidence="2 3" key="1">
    <citation type="submission" date="2016-04" db="EMBL/GenBank/DDBJ databases">
        <title>Genome analyses suggest a sexual origin of heterokaryosis in a supposedly ancient asexual fungus.</title>
        <authorList>
            <person name="Ropars J."/>
            <person name="Sedzielewska K."/>
            <person name="Noel J."/>
            <person name="Charron P."/>
            <person name="Farinelli L."/>
            <person name="Marton T."/>
            <person name="Kruger M."/>
            <person name="Pelin A."/>
            <person name="Brachmann A."/>
            <person name="Corradi N."/>
        </authorList>
    </citation>
    <scope>NUCLEOTIDE SEQUENCE [LARGE SCALE GENOMIC DNA]</scope>
    <source>
        <strain evidence="2 3">A5</strain>
    </source>
</reference>
<dbReference type="EMBL" id="LLXJ01011698">
    <property type="protein sequence ID" value="PKB92258.1"/>
    <property type="molecule type" value="Genomic_DNA"/>
</dbReference>
<evidence type="ECO:0000313" key="2">
    <source>
        <dbReference type="EMBL" id="PKB92258.1"/>
    </source>
</evidence>
<feature type="compositionally biased region" description="Low complexity" evidence="1">
    <location>
        <begin position="54"/>
        <end position="69"/>
    </location>
</feature>
<evidence type="ECO:0000313" key="3">
    <source>
        <dbReference type="Proteomes" id="UP000232722"/>
    </source>
</evidence>